<dbReference type="STRING" id="97972.A0A2V1DAL4"/>
<feature type="transmembrane region" description="Helical" evidence="13">
    <location>
        <begin position="54"/>
        <end position="76"/>
    </location>
</feature>
<accession>A0A2V1DAL4</accession>
<keyword evidence="15" id="KW-1185">Reference proteome</keyword>
<name>A0A2V1DAL4_9PLEO</name>
<dbReference type="InterPro" id="IPR050121">
    <property type="entry name" value="Cytochrome_P450_monoxygenase"/>
</dbReference>
<dbReference type="PANTHER" id="PTHR24305">
    <property type="entry name" value="CYTOCHROME P450"/>
    <property type="match status" value="1"/>
</dbReference>
<evidence type="ECO:0000256" key="4">
    <source>
        <dbReference type="ARBA" id="ARBA00022617"/>
    </source>
</evidence>
<dbReference type="AlphaFoldDB" id="A0A2V1DAL4"/>
<evidence type="ECO:0000256" key="7">
    <source>
        <dbReference type="ARBA" id="ARBA00022989"/>
    </source>
</evidence>
<comment type="subcellular location">
    <subcellularLocation>
        <location evidence="2">Membrane</location>
    </subcellularLocation>
</comment>
<evidence type="ECO:0000256" key="1">
    <source>
        <dbReference type="ARBA" id="ARBA00001971"/>
    </source>
</evidence>
<organism evidence="14 15">
    <name type="scientific">Periconia macrospinosa</name>
    <dbReference type="NCBI Taxonomy" id="97972"/>
    <lineage>
        <taxon>Eukaryota</taxon>
        <taxon>Fungi</taxon>
        <taxon>Dikarya</taxon>
        <taxon>Ascomycota</taxon>
        <taxon>Pezizomycotina</taxon>
        <taxon>Dothideomycetes</taxon>
        <taxon>Pleosporomycetidae</taxon>
        <taxon>Pleosporales</taxon>
        <taxon>Massarineae</taxon>
        <taxon>Periconiaceae</taxon>
        <taxon>Periconia</taxon>
    </lineage>
</organism>
<dbReference type="GO" id="GO:0016020">
    <property type="term" value="C:membrane"/>
    <property type="evidence" value="ECO:0007669"/>
    <property type="project" value="UniProtKB-SubCell"/>
</dbReference>
<keyword evidence="4 12" id="KW-0349">Heme</keyword>
<dbReference type="OrthoDB" id="6692864at2759"/>
<keyword evidence="11 13" id="KW-0472">Membrane</keyword>
<dbReference type="InterPro" id="IPR036396">
    <property type="entry name" value="Cyt_P450_sf"/>
</dbReference>
<feature type="transmembrane region" description="Helical" evidence="13">
    <location>
        <begin position="31"/>
        <end position="47"/>
    </location>
</feature>
<evidence type="ECO:0000313" key="14">
    <source>
        <dbReference type="EMBL" id="PVH95140.1"/>
    </source>
</evidence>
<keyword evidence="8" id="KW-0560">Oxidoreductase</keyword>
<dbReference type="EMBL" id="KZ805507">
    <property type="protein sequence ID" value="PVH95140.1"/>
    <property type="molecule type" value="Genomic_DNA"/>
</dbReference>
<sequence length="547" mass="61658">MDSPTVLTVVAAIAVQSIVSPIPEFPTELYIVPYIMSNLLFFSYLLARSMTYSAVLISLLSTNATFLLTSALLAIVRRLFFSPLRRFPGPKLAAISGFWNANEARLGRASRTYKALHKKYKSDVIRIGPNELSINNADAIDKLYGGKYIRGTFNQVFNLAGGNNLASLRDHEKHSAWRRMWGKGFTRTEVSHYTERVQGHADKTVRMLHEKAGNPVDCGKILEALAFDVIMDLAFSRDARLQEGHGDRRYIELINGFLQFANVVGHLPHLQQIFRYLPLNDDGRLFINLSNLILSDRQALKTPRKDIFTHLLASDHKTNFAMTQMDLQQQIFLTLVVGTHSISTTLTQTFAALASRPDVQARIRQELNNAFDGTGVPPTETVRHLKYVEAVVKEGLRMFPPLLGGTPAIAPKGGVALKTGDFIPENTQVWISQHVLMSDDRYFPRAAEFLPERWMDQEGENDGKGNELMKDRRAWIPFGYGTHACGGRALALEELKLLVVRFVREFDICFGQEGGQPFNLDEWADSWKDVYLTMIQKIDLRFIPRAG</sequence>
<keyword evidence="7 13" id="KW-1133">Transmembrane helix</keyword>
<evidence type="ECO:0000313" key="15">
    <source>
        <dbReference type="Proteomes" id="UP000244855"/>
    </source>
</evidence>
<feature type="binding site" description="axial binding residue" evidence="12">
    <location>
        <position position="485"/>
    </location>
    <ligand>
        <name>heme</name>
        <dbReference type="ChEBI" id="CHEBI:30413"/>
    </ligand>
    <ligandPart>
        <name>Fe</name>
        <dbReference type="ChEBI" id="CHEBI:18248"/>
    </ligandPart>
</feature>
<keyword evidence="6 12" id="KW-0479">Metal-binding</keyword>
<evidence type="ECO:0000256" key="13">
    <source>
        <dbReference type="SAM" id="Phobius"/>
    </source>
</evidence>
<evidence type="ECO:0000256" key="2">
    <source>
        <dbReference type="ARBA" id="ARBA00004370"/>
    </source>
</evidence>
<gene>
    <name evidence="14" type="ORF">DM02DRAFT_601335</name>
</gene>
<dbReference type="GO" id="GO:0020037">
    <property type="term" value="F:heme binding"/>
    <property type="evidence" value="ECO:0007669"/>
    <property type="project" value="InterPro"/>
</dbReference>
<dbReference type="Proteomes" id="UP000244855">
    <property type="component" value="Unassembled WGS sequence"/>
</dbReference>
<evidence type="ECO:0000256" key="8">
    <source>
        <dbReference type="ARBA" id="ARBA00023002"/>
    </source>
</evidence>
<evidence type="ECO:0000256" key="9">
    <source>
        <dbReference type="ARBA" id="ARBA00023004"/>
    </source>
</evidence>
<protein>
    <submittedName>
        <fullName evidence="14">Cytochrome P450</fullName>
    </submittedName>
</protein>
<dbReference type="GO" id="GO:0004497">
    <property type="term" value="F:monooxygenase activity"/>
    <property type="evidence" value="ECO:0007669"/>
    <property type="project" value="UniProtKB-KW"/>
</dbReference>
<dbReference type="GO" id="GO:0005506">
    <property type="term" value="F:iron ion binding"/>
    <property type="evidence" value="ECO:0007669"/>
    <property type="project" value="InterPro"/>
</dbReference>
<proteinExistence type="inferred from homology"/>
<dbReference type="SUPFAM" id="SSF48264">
    <property type="entry name" value="Cytochrome P450"/>
    <property type="match status" value="1"/>
</dbReference>
<keyword evidence="10" id="KW-0503">Monooxygenase</keyword>
<keyword evidence="9 12" id="KW-0408">Iron</keyword>
<dbReference type="PRINTS" id="PR00385">
    <property type="entry name" value="P450"/>
</dbReference>
<evidence type="ECO:0000256" key="5">
    <source>
        <dbReference type="ARBA" id="ARBA00022692"/>
    </source>
</evidence>
<comment type="similarity">
    <text evidence="3">Belongs to the cytochrome P450 family.</text>
</comment>
<comment type="cofactor">
    <cofactor evidence="1 12">
        <name>heme</name>
        <dbReference type="ChEBI" id="CHEBI:30413"/>
    </cofactor>
</comment>
<dbReference type="InterPro" id="IPR001128">
    <property type="entry name" value="Cyt_P450"/>
</dbReference>
<evidence type="ECO:0000256" key="11">
    <source>
        <dbReference type="ARBA" id="ARBA00023136"/>
    </source>
</evidence>
<dbReference type="InterPro" id="IPR002401">
    <property type="entry name" value="Cyt_P450_E_grp-I"/>
</dbReference>
<dbReference type="Gene3D" id="1.10.630.10">
    <property type="entry name" value="Cytochrome P450"/>
    <property type="match status" value="1"/>
</dbReference>
<dbReference type="PANTHER" id="PTHR24305:SF112">
    <property type="entry name" value="L-ORNITHINE-N5-MONOOXYGENASE (EUROFUNG)"/>
    <property type="match status" value="1"/>
</dbReference>
<reference evidence="14 15" key="1">
    <citation type="journal article" date="2018" name="Sci. Rep.">
        <title>Comparative genomics provides insights into the lifestyle and reveals functional heterogeneity of dark septate endophytic fungi.</title>
        <authorList>
            <person name="Knapp D.G."/>
            <person name="Nemeth J.B."/>
            <person name="Barry K."/>
            <person name="Hainaut M."/>
            <person name="Henrissat B."/>
            <person name="Johnson J."/>
            <person name="Kuo A."/>
            <person name="Lim J.H.P."/>
            <person name="Lipzen A."/>
            <person name="Nolan M."/>
            <person name="Ohm R.A."/>
            <person name="Tamas L."/>
            <person name="Grigoriev I.V."/>
            <person name="Spatafora J.W."/>
            <person name="Nagy L.G."/>
            <person name="Kovacs G.M."/>
        </authorList>
    </citation>
    <scope>NUCLEOTIDE SEQUENCE [LARGE SCALE GENOMIC DNA]</scope>
    <source>
        <strain evidence="14 15">DSE2036</strain>
    </source>
</reference>
<keyword evidence="5 13" id="KW-0812">Transmembrane</keyword>
<dbReference type="PRINTS" id="PR00463">
    <property type="entry name" value="EP450I"/>
</dbReference>
<dbReference type="Pfam" id="PF00067">
    <property type="entry name" value="p450"/>
    <property type="match status" value="1"/>
</dbReference>
<evidence type="ECO:0000256" key="10">
    <source>
        <dbReference type="ARBA" id="ARBA00023033"/>
    </source>
</evidence>
<dbReference type="GO" id="GO:0016705">
    <property type="term" value="F:oxidoreductase activity, acting on paired donors, with incorporation or reduction of molecular oxygen"/>
    <property type="evidence" value="ECO:0007669"/>
    <property type="project" value="InterPro"/>
</dbReference>
<evidence type="ECO:0000256" key="6">
    <source>
        <dbReference type="ARBA" id="ARBA00022723"/>
    </source>
</evidence>
<evidence type="ECO:0000256" key="12">
    <source>
        <dbReference type="PIRSR" id="PIRSR602401-1"/>
    </source>
</evidence>
<evidence type="ECO:0000256" key="3">
    <source>
        <dbReference type="ARBA" id="ARBA00010617"/>
    </source>
</evidence>